<proteinExistence type="inferred from homology"/>
<dbReference type="Proteomes" id="UP000254537">
    <property type="component" value="Chromosome"/>
</dbReference>
<dbReference type="Gene3D" id="3.40.30.10">
    <property type="entry name" value="Glutaredoxin"/>
    <property type="match status" value="1"/>
</dbReference>
<dbReference type="Pfam" id="PF00578">
    <property type="entry name" value="AhpC-TSA"/>
    <property type="match status" value="1"/>
</dbReference>
<dbReference type="GO" id="GO:0005829">
    <property type="term" value="C:cytosol"/>
    <property type="evidence" value="ECO:0007669"/>
    <property type="project" value="TreeGrafter"/>
</dbReference>
<dbReference type="InterPro" id="IPR013766">
    <property type="entry name" value="Thioredoxin_domain"/>
</dbReference>
<keyword evidence="3" id="KW-0963">Cytoplasm</keyword>
<dbReference type="KEGG" id="ccah:DWG20_01970"/>
<dbReference type="PANTHER" id="PTHR10681">
    <property type="entry name" value="THIOREDOXIN PEROXIDASE"/>
    <property type="match status" value="1"/>
</dbReference>
<evidence type="ECO:0000256" key="7">
    <source>
        <dbReference type="ARBA" id="ARBA00023284"/>
    </source>
</evidence>
<dbReference type="GO" id="GO:0045454">
    <property type="term" value="P:cell redox homeostasis"/>
    <property type="evidence" value="ECO:0007669"/>
    <property type="project" value="TreeGrafter"/>
</dbReference>
<dbReference type="PANTHER" id="PTHR10681:SF128">
    <property type="entry name" value="THIOREDOXIN-DEPENDENT PEROXIDE REDUCTASE, MITOCHONDRIAL"/>
    <property type="match status" value="1"/>
</dbReference>
<evidence type="ECO:0000313" key="13">
    <source>
        <dbReference type="Proteomes" id="UP000254537"/>
    </source>
</evidence>
<dbReference type="RefSeq" id="WP_115432176.1">
    <property type="nucleotide sequence ID" value="NZ_CP031337.1"/>
</dbReference>
<dbReference type="FunFam" id="3.40.30.10:FF:000002">
    <property type="entry name" value="Alkyl hydroperoxide reductase C"/>
    <property type="match status" value="1"/>
</dbReference>
<organism evidence="12 13">
    <name type="scientific">Crenobacter cavernae</name>
    <dbReference type="NCBI Taxonomy" id="2290923"/>
    <lineage>
        <taxon>Bacteria</taxon>
        <taxon>Pseudomonadati</taxon>
        <taxon>Pseudomonadota</taxon>
        <taxon>Betaproteobacteria</taxon>
        <taxon>Neisseriales</taxon>
        <taxon>Neisseriaceae</taxon>
        <taxon>Crenobacter</taxon>
    </lineage>
</organism>
<dbReference type="InterPro" id="IPR050217">
    <property type="entry name" value="Peroxiredoxin"/>
</dbReference>
<evidence type="ECO:0000256" key="9">
    <source>
        <dbReference type="ARBA" id="ARBA00037420"/>
    </source>
</evidence>
<dbReference type="SUPFAM" id="SSF52833">
    <property type="entry name" value="Thioredoxin-like"/>
    <property type="match status" value="1"/>
</dbReference>
<name>A0A345Y2Z2_9NEIS</name>
<dbReference type="GO" id="GO:0006979">
    <property type="term" value="P:response to oxidative stress"/>
    <property type="evidence" value="ECO:0007669"/>
    <property type="project" value="TreeGrafter"/>
</dbReference>
<dbReference type="GO" id="GO:0033554">
    <property type="term" value="P:cellular response to stress"/>
    <property type="evidence" value="ECO:0007669"/>
    <property type="project" value="TreeGrafter"/>
</dbReference>
<dbReference type="InterPro" id="IPR024706">
    <property type="entry name" value="Peroxiredoxin_AhpC-typ"/>
</dbReference>
<reference evidence="12 13" key="1">
    <citation type="submission" date="2018-07" db="EMBL/GenBank/DDBJ databases">
        <title>Crenobacter cavernae sp. nov., isolated from a karst cave.</title>
        <authorList>
            <person name="Zhu H."/>
        </authorList>
    </citation>
    <scope>NUCLEOTIDE SEQUENCE [LARGE SCALE GENOMIC DNA]</scope>
    <source>
        <strain evidence="12 13">K1W11S-77</strain>
    </source>
</reference>
<evidence type="ECO:0000256" key="2">
    <source>
        <dbReference type="ARBA" id="ARBA00009796"/>
    </source>
</evidence>
<keyword evidence="6" id="KW-1015">Disulfide bond</keyword>
<dbReference type="GO" id="GO:0008379">
    <property type="term" value="F:thioredoxin peroxidase activity"/>
    <property type="evidence" value="ECO:0007669"/>
    <property type="project" value="TreeGrafter"/>
</dbReference>
<feature type="active site" description="Cysteine sulfenic acid (-SOH) intermediate; for peroxidase activity" evidence="10">
    <location>
        <position position="56"/>
    </location>
</feature>
<feature type="domain" description="Thioredoxin" evidence="11">
    <location>
        <begin position="3"/>
        <end position="168"/>
    </location>
</feature>
<evidence type="ECO:0000256" key="10">
    <source>
        <dbReference type="PIRSR" id="PIRSR000239-1"/>
    </source>
</evidence>
<gene>
    <name evidence="12" type="ORF">DWG20_01970</name>
</gene>
<evidence type="ECO:0000313" key="12">
    <source>
        <dbReference type="EMBL" id="AXK38294.1"/>
    </source>
</evidence>
<dbReference type="PROSITE" id="PS51352">
    <property type="entry name" value="THIOREDOXIN_2"/>
    <property type="match status" value="1"/>
</dbReference>
<dbReference type="PIRSF" id="PIRSF000239">
    <property type="entry name" value="AHPC"/>
    <property type="match status" value="1"/>
</dbReference>
<dbReference type="InterPro" id="IPR000866">
    <property type="entry name" value="AhpC/TSA"/>
</dbReference>
<evidence type="ECO:0000256" key="4">
    <source>
        <dbReference type="ARBA" id="ARBA00022559"/>
    </source>
</evidence>
<dbReference type="AlphaFoldDB" id="A0A345Y2Z2"/>
<dbReference type="InterPro" id="IPR019479">
    <property type="entry name" value="Peroxiredoxin_C"/>
</dbReference>
<dbReference type="Pfam" id="PF10417">
    <property type="entry name" value="1-cysPrx_C"/>
    <property type="match status" value="1"/>
</dbReference>
<sequence length="205" mass="22482">MAVLVGKQAPFFGCAEKTFAAVKGNGEIVENFNFKQETEGKYAVVFFYPLDFTFVCPSELIAFDHRVEEFKKRNVEVIGVSIDSHFTHNAWRNTPVDKGGIGQVGYTLVADLQHELVKAFDVESADGVAFRGTFLIDKAGVVRNQVVNDLPLGRDIDETLRIVDALQFFEENGEVCPAGWNKGKKGMSASPEGVAAYLAENAGQL</sequence>
<comment type="subcellular location">
    <subcellularLocation>
        <location evidence="1">Cytoplasm</location>
    </subcellularLocation>
</comment>
<evidence type="ECO:0000259" key="11">
    <source>
        <dbReference type="PROSITE" id="PS51352"/>
    </source>
</evidence>
<comment type="function">
    <text evidence="9">Thiol-specific peroxidase that catalyzes the reduction of hydrogen peroxide and organic hydroperoxides to water and alcohols, respectively. Plays a role in cell protection against oxidative stress by detoxifying peroxides.</text>
</comment>
<evidence type="ECO:0000256" key="8">
    <source>
        <dbReference type="ARBA" id="ARBA00032824"/>
    </source>
</evidence>
<dbReference type="GO" id="GO:0042744">
    <property type="term" value="P:hydrogen peroxide catabolic process"/>
    <property type="evidence" value="ECO:0007669"/>
    <property type="project" value="TreeGrafter"/>
</dbReference>
<dbReference type="NCBIfam" id="NF011576">
    <property type="entry name" value="PRK15000.1"/>
    <property type="match status" value="1"/>
</dbReference>
<accession>A0A345Y2Z2</accession>
<keyword evidence="7" id="KW-0676">Redox-active center</keyword>
<dbReference type="EMBL" id="CP031337">
    <property type="protein sequence ID" value="AXK38294.1"/>
    <property type="molecule type" value="Genomic_DNA"/>
</dbReference>
<dbReference type="InterPro" id="IPR036249">
    <property type="entry name" value="Thioredoxin-like_sf"/>
</dbReference>
<comment type="similarity">
    <text evidence="2">Belongs to the peroxiredoxin family. AhpC/Prx1 subfamily.</text>
</comment>
<protein>
    <recommendedName>
        <fullName evidence="8">Thioredoxin peroxidase</fullName>
    </recommendedName>
</protein>
<evidence type="ECO:0000256" key="1">
    <source>
        <dbReference type="ARBA" id="ARBA00004496"/>
    </source>
</evidence>
<dbReference type="CDD" id="cd03015">
    <property type="entry name" value="PRX_Typ2cys"/>
    <property type="match status" value="1"/>
</dbReference>
<evidence type="ECO:0000256" key="5">
    <source>
        <dbReference type="ARBA" id="ARBA00023002"/>
    </source>
</evidence>
<dbReference type="OrthoDB" id="9812811at2"/>
<keyword evidence="4" id="KW-0575">Peroxidase</keyword>
<keyword evidence="5" id="KW-0560">Oxidoreductase</keyword>
<evidence type="ECO:0000256" key="6">
    <source>
        <dbReference type="ARBA" id="ARBA00023157"/>
    </source>
</evidence>
<evidence type="ECO:0000256" key="3">
    <source>
        <dbReference type="ARBA" id="ARBA00022490"/>
    </source>
</evidence>